<evidence type="ECO:0000256" key="5">
    <source>
        <dbReference type="ARBA" id="ARBA00023136"/>
    </source>
</evidence>
<feature type="transmembrane region" description="Helical" evidence="6">
    <location>
        <begin position="33"/>
        <end position="54"/>
    </location>
</feature>
<dbReference type="RefSeq" id="WP_165772547.1">
    <property type="nucleotide sequence ID" value="NZ_PDJQ01000001.1"/>
</dbReference>
<keyword evidence="4 6" id="KW-1133">Transmembrane helix</keyword>
<dbReference type="PANTHER" id="PTHR32322:SF2">
    <property type="entry name" value="EAMA DOMAIN-CONTAINING PROTEIN"/>
    <property type="match status" value="1"/>
</dbReference>
<name>A0A2A9HFD0_TEPT2</name>
<feature type="transmembrane region" description="Helical" evidence="6">
    <location>
        <begin position="93"/>
        <end position="114"/>
    </location>
</feature>
<dbReference type="Proteomes" id="UP000223071">
    <property type="component" value="Unassembled WGS sequence"/>
</dbReference>
<dbReference type="Pfam" id="PF00892">
    <property type="entry name" value="EamA"/>
    <property type="match status" value="2"/>
</dbReference>
<dbReference type="SUPFAM" id="SSF103481">
    <property type="entry name" value="Multidrug resistance efflux transporter EmrE"/>
    <property type="match status" value="2"/>
</dbReference>
<comment type="similarity">
    <text evidence="2">Belongs to the EamA transporter family.</text>
</comment>
<feature type="transmembrane region" description="Helical" evidence="6">
    <location>
        <begin position="66"/>
        <end position="87"/>
    </location>
</feature>
<gene>
    <name evidence="8" type="ORF">A9A59_1261</name>
</gene>
<dbReference type="PANTHER" id="PTHR32322">
    <property type="entry name" value="INNER MEMBRANE TRANSPORTER"/>
    <property type="match status" value="1"/>
</dbReference>
<feature type="domain" description="EamA" evidence="7">
    <location>
        <begin position="6"/>
        <end position="138"/>
    </location>
</feature>
<evidence type="ECO:0000313" key="9">
    <source>
        <dbReference type="Proteomes" id="UP000223071"/>
    </source>
</evidence>
<keyword evidence="9" id="KW-1185">Reference proteome</keyword>
<keyword evidence="5 6" id="KW-0472">Membrane</keyword>
<evidence type="ECO:0000256" key="3">
    <source>
        <dbReference type="ARBA" id="ARBA00022692"/>
    </source>
</evidence>
<feature type="domain" description="EamA" evidence="7">
    <location>
        <begin position="152"/>
        <end position="286"/>
    </location>
</feature>
<protein>
    <submittedName>
        <fullName evidence="8">Threonine/homoserine efflux transporter RhtA</fullName>
    </submittedName>
</protein>
<evidence type="ECO:0000259" key="7">
    <source>
        <dbReference type="Pfam" id="PF00892"/>
    </source>
</evidence>
<dbReference type="AlphaFoldDB" id="A0A2A9HFD0"/>
<reference evidence="8 9" key="1">
    <citation type="submission" date="2017-09" db="EMBL/GenBank/DDBJ databases">
        <title>Sequencing the genomes of two abundant thermophiles in Great Basin hot springs: Thermocrinis jamiesonii and novel Chloroflexi Thermoflexus hugenholtzii.</title>
        <authorList>
            <person name="Hedlund B."/>
        </authorList>
    </citation>
    <scope>NUCLEOTIDE SEQUENCE [LARGE SCALE GENOMIC DNA]</scope>
    <source>
        <strain evidence="8 9">G233</strain>
    </source>
</reference>
<feature type="transmembrane region" description="Helical" evidence="6">
    <location>
        <begin position="246"/>
        <end position="264"/>
    </location>
</feature>
<accession>A0A2A9HFD0</accession>
<dbReference type="GO" id="GO:0016020">
    <property type="term" value="C:membrane"/>
    <property type="evidence" value="ECO:0007669"/>
    <property type="project" value="UniProtKB-SubCell"/>
</dbReference>
<evidence type="ECO:0000256" key="1">
    <source>
        <dbReference type="ARBA" id="ARBA00004141"/>
    </source>
</evidence>
<dbReference type="EMBL" id="PDJQ01000001">
    <property type="protein sequence ID" value="PFG74053.1"/>
    <property type="molecule type" value="Genomic_DNA"/>
</dbReference>
<evidence type="ECO:0000256" key="2">
    <source>
        <dbReference type="ARBA" id="ARBA00007362"/>
    </source>
</evidence>
<sequence>MTTRHILTLALLSVVWGASFLFIKVQLDAGLDPLGVASVRTLLGAAALAPFAAAAVRRARPAPRDAVLLAALGVTNFAVPWTLIALAEHHISSGMASIANSTAPLWAAVLAVAFLREERVNRTKGVGLVLGFSGIVILAGPASLVHLSSDAAGVALVLASTLSYAASAIAIRRALGHLSPAVIAFGQVAAAAAALFPAAAATGAFAGVDWSPHVVASAATLGILGSGLAVVAYMGLIQQIGAVRSVLVTYLIPPWGVLFGWAFLSEAISWNLLAGLGVILAGVLLVQGVLRLPGARPPESAGSAALGK</sequence>
<comment type="caution">
    <text evidence="8">The sequence shown here is derived from an EMBL/GenBank/DDBJ whole genome shotgun (WGS) entry which is preliminary data.</text>
</comment>
<dbReference type="InterPro" id="IPR000620">
    <property type="entry name" value="EamA_dom"/>
</dbReference>
<feature type="transmembrane region" description="Helical" evidence="6">
    <location>
        <begin position="151"/>
        <end position="171"/>
    </location>
</feature>
<feature type="transmembrane region" description="Helical" evidence="6">
    <location>
        <begin position="126"/>
        <end position="145"/>
    </location>
</feature>
<dbReference type="InterPro" id="IPR037185">
    <property type="entry name" value="EmrE-like"/>
</dbReference>
<proteinExistence type="inferred from homology"/>
<keyword evidence="3 6" id="KW-0812">Transmembrane</keyword>
<feature type="transmembrane region" description="Helical" evidence="6">
    <location>
        <begin position="214"/>
        <end position="234"/>
    </location>
</feature>
<dbReference type="InterPro" id="IPR050638">
    <property type="entry name" value="AA-Vitamin_Transporters"/>
</dbReference>
<feature type="transmembrane region" description="Helical" evidence="6">
    <location>
        <begin position="270"/>
        <end position="290"/>
    </location>
</feature>
<evidence type="ECO:0000313" key="8">
    <source>
        <dbReference type="EMBL" id="PFG74053.1"/>
    </source>
</evidence>
<organism evidence="8 9">
    <name type="scientific">Tepidiforma thermophila (strain KCTC 52669 / CGMCC 1.13589 / G233)</name>
    <dbReference type="NCBI Taxonomy" id="2761530"/>
    <lineage>
        <taxon>Bacteria</taxon>
        <taxon>Bacillati</taxon>
        <taxon>Chloroflexota</taxon>
        <taxon>Tepidiformia</taxon>
        <taxon>Tepidiformales</taxon>
        <taxon>Tepidiformaceae</taxon>
        <taxon>Tepidiforma</taxon>
    </lineage>
</organism>
<evidence type="ECO:0000256" key="6">
    <source>
        <dbReference type="SAM" id="Phobius"/>
    </source>
</evidence>
<feature type="transmembrane region" description="Helical" evidence="6">
    <location>
        <begin position="183"/>
        <end position="208"/>
    </location>
</feature>
<comment type="subcellular location">
    <subcellularLocation>
        <location evidence="1">Membrane</location>
        <topology evidence="1">Multi-pass membrane protein</topology>
    </subcellularLocation>
</comment>
<evidence type="ECO:0000256" key="4">
    <source>
        <dbReference type="ARBA" id="ARBA00022989"/>
    </source>
</evidence>